<dbReference type="PANTHER" id="PTHR46186">
    <property type="entry name" value="CYSTATIN"/>
    <property type="match status" value="1"/>
</dbReference>
<organism evidence="6 7">
    <name type="scientific">Hydra vulgaris</name>
    <name type="common">Hydra</name>
    <name type="synonym">Hydra attenuata</name>
    <dbReference type="NCBI Taxonomy" id="6087"/>
    <lineage>
        <taxon>Eukaryota</taxon>
        <taxon>Metazoa</taxon>
        <taxon>Cnidaria</taxon>
        <taxon>Hydrozoa</taxon>
        <taxon>Hydroidolina</taxon>
        <taxon>Anthoathecata</taxon>
        <taxon>Aplanulata</taxon>
        <taxon>Hydridae</taxon>
        <taxon>Hydra</taxon>
    </lineage>
</organism>
<comment type="similarity">
    <text evidence="1">Belongs to the cystatin family.</text>
</comment>
<dbReference type="CDD" id="cd00042">
    <property type="entry name" value="CY"/>
    <property type="match status" value="1"/>
</dbReference>
<dbReference type="Proteomes" id="UP001652625">
    <property type="component" value="Chromosome 13"/>
</dbReference>
<evidence type="ECO:0000256" key="4">
    <source>
        <dbReference type="SAM" id="SignalP"/>
    </source>
</evidence>
<evidence type="ECO:0000256" key="1">
    <source>
        <dbReference type="ARBA" id="ARBA00009403"/>
    </source>
</evidence>
<evidence type="ECO:0000256" key="2">
    <source>
        <dbReference type="ARBA" id="ARBA00022690"/>
    </source>
</evidence>
<reference evidence="7" key="1">
    <citation type="submission" date="2025-08" db="UniProtKB">
        <authorList>
            <consortium name="RefSeq"/>
        </authorList>
    </citation>
    <scope>IDENTIFICATION</scope>
</reference>
<evidence type="ECO:0000313" key="6">
    <source>
        <dbReference type="Proteomes" id="UP001652625"/>
    </source>
</evidence>
<dbReference type="GeneID" id="124816019"/>
<keyword evidence="3" id="KW-0789">Thiol protease inhibitor</keyword>
<evidence type="ECO:0000313" key="7">
    <source>
        <dbReference type="RefSeq" id="XP_065672923.1"/>
    </source>
</evidence>
<dbReference type="InterPro" id="IPR000010">
    <property type="entry name" value="Cystatin_dom"/>
</dbReference>
<dbReference type="PANTHER" id="PTHR46186:SF2">
    <property type="entry name" value="CYSTATIN"/>
    <property type="match status" value="1"/>
</dbReference>
<dbReference type="SUPFAM" id="SSF54403">
    <property type="entry name" value="Cystatin/monellin"/>
    <property type="match status" value="1"/>
</dbReference>
<evidence type="ECO:0000259" key="5">
    <source>
        <dbReference type="Pfam" id="PF00031"/>
    </source>
</evidence>
<feature type="chain" id="PRO_5045392440" evidence="4">
    <location>
        <begin position="17"/>
        <end position="143"/>
    </location>
</feature>
<feature type="signal peptide" evidence="4">
    <location>
        <begin position="1"/>
        <end position="16"/>
    </location>
</feature>
<name>A0ABM4DET5_HYDVU</name>
<keyword evidence="6" id="KW-1185">Reference proteome</keyword>
<dbReference type="InterPro" id="IPR046350">
    <property type="entry name" value="Cystatin_sf"/>
</dbReference>
<feature type="domain" description="Cystatin" evidence="5">
    <location>
        <begin position="46"/>
        <end position="120"/>
    </location>
</feature>
<keyword evidence="4" id="KW-0732">Signal</keyword>
<gene>
    <name evidence="7" type="primary">LOC124816019</name>
</gene>
<dbReference type="Pfam" id="PF00031">
    <property type="entry name" value="Cystatin"/>
    <property type="match status" value="1"/>
</dbReference>
<proteinExistence type="inferred from homology"/>
<accession>A0ABM4DET5</accession>
<sequence length="143" mass="15701">MNSVIVVFALIGLSFGLPPLFGGKVQLTEKQIEDLVSKNGPFSVGLSVAIGKLNYGNAKYRQVREKIIDATSQVVAGTQYEVNIKVVESVCENLPINSNLMTTKECPAKEQSEAKVCKVSIWYRPFLIQTMDSLVVNTSCRSE</sequence>
<keyword evidence="2" id="KW-0646">Protease inhibitor</keyword>
<evidence type="ECO:0000256" key="3">
    <source>
        <dbReference type="ARBA" id="ARBA00022704"/>
    </source>
</evidence>
<dbReference type="Gene3D" id="3.10.450.10">
    <property type="match status" value="1"/>
</dbReference>
<protein>
    <submittedName>
        <fullName evidence="7">Uncharacterized protein LOC124816019</fullName>
    </submittedName>
</protein>
<dbReference type="RefSeq" id="XP_065672923.1">
    <property type="nucleotide sequence ID" value="XM_065816851.1"/>
</dbReference>